<dbReference type="SMART" id="SM00220">
    <property type="entry name" value="S_TKc"/>
    <property type="match status" value="1"/>
</dbReference>
<feature type="compositionally biased region" description="Basic and acidic residues" evidence="9">
    <location>
        <begin position="15"/>
        <end position="34"/>
    </location>
</feature>
<dbReference type="Pfam" id="PF00069">
    <property type="entry name" value="Pkinase"/>
    <property type="match status" value="1"/>
</dbReference>
<dbReference type="PROSITE" id="PS50011">
    <property type="entry name" value="PROTEIN_KINASE_DOM"/>
    <property type="match status" value="1"/>
</dbReference>
<dbReference type="PANTHER" id="PTHR24056:SF233">
    <property type="entry name" value="CYCLIN-DEPENDENT KINASE 9"/>
    <property type="match status" value="1"/>
</dbReference>
<reference evidence="11" key="1">
    <citation type="submission" date="2020-05" db="EMBL/GenBank/DDBJ databases">
        <title>Phylogenomic resolution of chytrid fungi.</title>
        <authorList>
            <person name="Stajich J.E."/>
            <person name="Amses K."/>
            <person name="Simmons R."/>
            <person name="Seto K."/>
            <person name="Myers J."/>
            <person name="Bonds A."/>
            <person name="Quandt C.A."/>
            <person name="Barry K."/>
            <person name="Liu P."/>
            <person name="Grigoriev I."/>
            <person name="Longcore J.E."/>
            <person name="James T.Y."/>
        </authorList>
    </citation>
    <scope>NUCLEOTIDE SEQUENCE</scope>
    <source>
        <strain evidence="11">PLAUS21</strain>
    </source>
</reference>
<dbReference type="InterPro" id="IPR011009">
    <property type="entry name" value="Kinase-like_dom_sf"/>
</dbReference>
<feature type="compositionally biased region" description="Low complexity" evidence="9">
    <location>
        <begin position="1"/>
        <end position="11"/>
    </location>
</feature>
<evidence type="ECO:0000256" key="5">
    <source>
        <dbReference type="ARBA" id="ARBA00022741"/>
    </source>
</evidence>
<sequence length="387" mass="44249">MQTSENNQPQEQEQEIEKENELNERRDGKRKREDDNSESESDQEELPLAPRAPHQGYNEEQANLEIEEFSNSQITTNASIPASPPYSPRRVYSGCSTIGNYLIQKKIGEGTFGEMPITALREIRILKRLNHPNIIKLEEMAVKPGNRETNVRGATFMVFPYMEHDLDGILQNPLIRLTPAQVKSYMQQLLRGVEHLHKNLILHRDMKCANILVNNFGVLKIADFGLARPFSKEHGQYTNMVITRWFRPPELLMGATEYDAAVDMWGVGCVFGEILKRRAILPGKSDLDQLDMIWNLLGTPNEQNWPGKSYLKLPIFTEGVLKDFDASNYRKKTLPEKFPAHHFRASTYNLLDDLLRLRPGDRLSATEALKADYFHTHPLPAVPGSKE</sequence>
<evidence type="ECO:0000256" key="1">
    <source>
        <dbReference type="ARBA" id="ARBA00004123"/>
    </source>
</evidence>
<dbReference type="InterPro" id="IPR050108">
    <property type="entry name" value="CDK"/>
</dbReference>
<evidence type="ECO:0000259" key="10">
    <source>
        <dbReference type="PROSITE" id="PS50011"/>
    </source>
</evidence>
<protein>
    <submittedName>
        <fullName evidence="11">Serine/threonine protein kinase, CMGC, CDC2/CDK sub</fullName>
    </submittedName>
</protein>
<comment type="caution">
    <text evidence="11">The sequence shown here is derived from an EMBL/GenBank/DDBJ whole genome shotgun (WGS) entry which is preliminary data.</text>
</comment>
<feature type="region of interest" description="Disordered" evidence="9">
    <location>
        <begin position="1"/>
        <end position="55"/>
    </location>
</feature>
<evidence type="ECO:0000256" key="4">
    <source>
        <dbReference type="ARBA" id="ARBA00022679"/>
    </source>
</evidence>
<keyword evidence="7" id="KW-0067">ATP-binding</keyword>
<gene>
    <name evidence="11" type="primary">BUR1_1</name>
    <name evidence="11" type="ORF">HK103_001716</name>
</gene>
<evidence type="ECO:0000256" key="3">
    <source>
        <dbReference type="ARBA" id="ARBA00022527"/>
    </source>
</evidence>
<evidence type="ECO:0000256" key="2">
    <source>
        <dbReference type="ARBA" id="ARBA00006485"/>
    </source>
</evidence>
<accession>A0AAD5UJI2</accession>
<feature type="domain" description="Protein kinase" evidence="10">
    <location>
        <begin position="58"/>
        <end position="374"/>
    </location>
</feature>
<dbReference type="GO" id="GO:0005634">
    <property type="term" value="C:nucleus"/>
    <property type="evidence" value="ECO:0007669"/>
    <property type="project" value="UniProtKB-SubCell"/>
</dbReference>
<dbReference type="GO" id="GO:0004693">
    <property type="term" value="F:cyclin-dependent protein serine/threonine kinase activity"/>
    <property type="evidence" value="ECO:0007669"/>
    <property type="project" value="TreeGrafter"/>
</dbReference>
<dbReference type="Gene3D" id="1.10.510.10">
    <property type="entry name" value="Transferase(Phosphotransferase) domain 1"/>
    <property type="match status" value="1"/>
</dbReference>
<proteinExistence type="inferred from homology"/>
<organism evidence="11 12">
    <name type="scientific">Boothiomyces macroporosus</name>
    <dbReference type="NCBI Taxonomy" id="261099"/>
    <lineage>
        <taxon>Eukaryota</taxon>
        <taxon>Fungi</taxon>
        <taxon>Fungi incertae sedis</taxon>
        <taxon>Chytridiomycota</taxon>
        <taxon>Chytridiomycota incertae sedis</taxon>
        <taxon>Chytridiomycetes</taxon>
        <taxon>Rhizophydiales</taxon>
        <taxon>Terramycetaceae</taxon>
        <taxon>Boothiomyces</taxon>
    </lineage>
</organism>
<evidence type="ECO:0000313" key="11">
    <source>
        <dbReference type="EMBL" id="KAJ3259825.1"/>
    </source>
</evidence>
<keyword evidence="12" id="KW-1185">Reference proteome</keyword>
<comment type="subcellular location">
    <subcellularLocation>
        <location evidence="1">Nucleus</location>
    </subcellularLocation>
</comment>
<dbReference type="FunFam" id="1.10.510.10:FF:000624">
    <property type="entry name" value="Mitogen-activated protein kinase"/>
    <property type="match status" value="1"/>
</dbReference>
<evidence type="ECO:0000256" key="7">
    <source>
        <dbReference type="ARBA" id="ARBA00022840"/>
    </source>
</evidence>
<dbReference type="AlphaFoldDB" id="A0AAD5UJI2"/>
<dbReference type="InterPro" id="IPR000719">
    <property type="entry name" value="Prot_kinase_dom"/>
</dbReference>
<dbReference type="PROSITE" id="PS00108">
    <property type="entry name" value="PROTEIN_KINASE_ST"/>
    <property type="match status" value="1"/>
</dbReference>
<comment type="similarity">
    <text evidence="2">Belongs to the protein kinase superfamily. CMGC Ser/Thr protein kinase family. CDC2/CDKX subfamily.</text>
</comment>
<feature type="compositionally biased region" description="Acidic residues" evidence="9">
    <location>
        <begin position="35"/>
        <end position="45"/>
    </location>
</feature>
<keyword evidence="6 11" id="KW-0418">Kinase</keyword>
<keyword evidence="5" id="KW-0547">Nucleotide-binding</keyword>
<dbReference type="Proteomes" id="UP001210925">
    <property type="component" value="Unassembled WGS sequence"/>
</dbReference>
<dbReference type="SUPFAM" id="SSF56112">
    <property type="entry name" value="Protein kinase-like (PK-like)"/>
    <property type="match status" value="1"/>
</dbReference>
<name>A0AAD5UJI2_9FUNG</name>
<evidence type="ECO:0000256" key="8">
    <source>
        <dbReference type="ARBA" id="ARBA00023242"/>
    </source>
</evidence>
<dbReference type="Gene3D" id="3.30.200.20">
    <property type="entry name" value="Phosphorylase Kinase, domain 1"/>
    <property type="match status" value="1"/>
</dbReference>
<keyword evidence="4" id="KW-0808">Transferase</keyword>
<keyword evidence="8" id="KW-0539">Nucleus</keyword>
<dbReference type="InterPro" id="IPR008271">
    <property type="entry name" value="Ser/Thr_kinase_AS"/>
</dbReference>
<evidence type="ECO:0000313" key="12">
    <source>
        <dbReference type="Proteomes" id="UP001210925"/>
    </source>
</evidence>
<dbReference type="PANTHER" id="PTHR24056">
    <property type="entry name" value="CELL DIVISION PROTEIN KINASE"/>
    <property type="match status" value="1"/>
</dbReference>
<dbReference type="EMBL" id="JADGKB010000015">
    <property type="protein sequence ID" value="KAJ3259825.1"/>
    <property type="molecule type" value="Genomic_DNA"/>
</dbReference>
<evidence type="ECO:0000256" key="6">
    <source>
        <dbReference type="ARBA" id="ARBA00022777"/>
    </source>
</evidence>
<dbReference type="GO" id="GO:0005524">
    <property type="term" value="F:ATP binding"/>
    <property type="evidence" value="ECO:0007669"/>
    <property type="project" value="UniProtKB-KW"/>
</dbReference>
<evidence type="ECO:0000256" key="9">
    <source>
        <dbReference type="SAM" id="MobiDB-lite"/>
    </source>
</evidence>
<keyword evidence="3 11" id="KW-0723">Serine/threonine-protein kinase</keyword>